<reference evidence="2" key="1">
    <citation type="submission" date="2016-10" db="EMBL/GenBank/DDBJ databases">
        <authorList>
            <person name="Varghese N."/>
            <person name="Submissions S."/>
        </authorList>
    </citation>
    <scope>NUCLEOTIDE SEQUENCE [LARGE SCALE GENOMIC DNA]</scope>
    <source>
        <strain evidence="2">DSM 18609</strain>
    </source>
</reference>
<dbReference type="Proteomes" id="UP000199455">
    <property type="component" value="Unassembled WGS sequence"/>
</dbReference>
<sequence>MIFYRSSSKQTHNHATIKAWAEEHGGVPAIVADTAKSNNGGILRIHFPKHSDHSSDLKEIDWDTFFKTFDEEKLDFLYQEKKADGEESTFHKFVARD</sequence>
<name>A0A1G7AQQ8_9SPHI</name>
<evidence type="ECO:0000313" key="2">
    <source>
        <dbReference type="Proteomes" id="UP000199455"/>
    </source>
</evidence>
<keyword evidence="2" id="KW-1185">Reference proteome</keyword>
<evidence type="ECO:0000313" key="1">
    <source>
        <dbReference type="EMBL" id="SDE17189.1"/>
    </source>
</evidence>
<accession>A0A1G7AQQ8</accession>
<gene>
    <name evidence="1" type="ORF">SAMN04488024_11319</name>
</gene>
<dbReference type="EMBL" id="FMZH01000013">
    <property type="protein sequence ID" value="SDE17189.1"/>
    <property type="molecule type" value="Genomic_DNA"/>
</dbReference>
<dbReference type="RefSeq" id="WP_244154726.1">
    <property type="nucleotide sequence ID" value="NZ_FMZH01000013.1"/>
</dbReference>
<protein>
    <recommendedName>
        <fullName evidence="3">1,4-alpha-glucan branching enzyme</fullName>
    </recommendedName>
</protein>
<dbReference type="AlphaFoldDB" id="A0A1G7AQQ8"/>
<evidence type="ECO:0008006" key="3">
    <source>
        <dbReference type="Google" id="ProtNLM"/>
    </source>
</evidence>
<organism evidence="1 2">
    <name type="scientific">Pedobacter soli</name>
    <dbReference type="NCBI Taxonomy" id="390242"/>
    <lineage>
        <taxon>Bacteria</taxon>
        <taxon>Pseudomonadati</taxon>
        <taxon>Bacteroidota</taxon>
        <taxon>Sphingobacteriia</taxon>
        <taxon>Sphingobacteriales</taxon>
        <taxon>Sphingobacteriaceae</taxon>
        <taxon>Pedobacter</taxon>
    </lineage>
</organism>
<proteinExistence type="predicted"/>
<dbReference type="STRING" id="390242.SAMN04488024_11319"/>